<comment type="caution">
    <text evidence="2">The sequence shown here is derived from an EMBL/GenBank/DDBJ whole genome shotgun (WGS) entry which is preliminary data.</text>
</comment>
<dbReference type="AlphaFoldDB" id="A0AAD7E9N2"/>
<keyword evidence="3" id="KW-1185">Reference proteome</keyword>
<accession>A0AAD7E9N2</accession>
<evidence type="ECO:0000256" key="1">
    <source>
        <dbReference type="SAM" id="SignalP"/>
    </source>
</evidence>
<keyword evidence="1" id="KW-0732">Signal</keyword>
<evidence type="ECO:0000313" key="2">
    <source>
        <dbReference type="EMBL" id="KAJ7305566.1"/>
    </source>
</evidence>
<dbReference type="EMBL" id="JARIHO010000096">
    <property type="protein sequence ID" value="KAJ7305566.1"/>
    <property type="molecule type" value="Genomic_DNA"/>
</dbReference>
<feature type="signal peptide" evidence="1">
    <location>
        <begin position="1"/>
        <end position="20"/>
    </location>
</feature>
<reference evidence="2" key="1">
    <citation type="submission" date="2023-03" db="EMBL/GenBank/DDBJ databases">
        <title>Massive genome expansion in bonnet fungi (Mycena s.s.) driven by repeated elements and novel gene families across ecological guilds.</title>
        <authorList>
            <consortium name="Lawrence Berkeley National Laboratory"/>
            <person name="Harder C.B."/>
            <person name="Miyauchi S."/>
            <person name="Viragh M."/>
            <person name="Kuo A."/>
            <person name="Thoen E."/>
            <person name="Andreopoulos B."/>
            <person name="Lu D."/>
            <person name="Skrede I."/>
            <person name="Drula E."/>
            <person name="Henrissat B."/>
            <person name="Morin E."/>
            <person name="Kohler A."/>
            <person name="Barry K."/>
            <person name="LaButti K."/>
            <person name="Morin E."/>
            <person name="Salamov A."/>
            <person name="Lipzen A."/>
            <person name="Mereny Z."/>
            <person name="Hegedus B."/>
            <person name="Baldrian P."/>
            <person name="Stursova M."/>
            <person name="Weitz H."/>
            <person name="Taylor A."/>
            <person name="Grigoriev I.V."/>
            <person name="Nagy L.G."/>
            <person name="Martin F."/>
            <person name="Kauserud H."/>
        </authorList>
    </citation>
    <scope>NUCLEOTIDE SEQUENCE</scope>
    <source>
        <strain evidence="2">CBHHK002</strain>
    </source>
</reference>
<feature type="chain" id="PRO_5042209349" evidence="1">
    <location>
        <begin position="21"/>
        <end position="147"/>
    </location>
</feature>
<proteinExistence type="predicted"/>
<evidence type="ECO:0000313" key="3">
    <source>
        <dbReference type="Proteomes" id="UP001218218"/>
    </source>
</evidence>
<sequence>MFMFSSTLFTLAGLSLSVAAEQIKSSNSAFSNVGVQGCITATDNVDDAPLTIHNCNTVYLTNRNWNVTFFHSTEEDGPARNSAPPTTQAIRTQWRGDPNLDSDGSFAAVNIIGGDSSPTGGGFYRVAASANTNGARVALVPCLTAIN</sequence>
<gene>
    <name evidence="2" type="ORF">DFH08DRAFT_1089068</name>
</gene>
<organism evidence="2 3">
    <name type="scientific">Mycena albidolilacea</name>
    <dbReference type="NCBI Taxonomy" id="1033008"/>
    <lineage>
        <taxon>Eukaryota</taxon>
        <taxon>Fungi</taxon>
        <taxon>Dikarya</taxon>
        <taxon>Basidiomycota</taxon>
        <taxon>Agaricomycotina</taxon>
        <taxon>Agaricomycetes</taxon>
        <taxon>Agaricomycetidae</taxon>
        <taxon>Agaricales</taxon>
        <taxon>Marasmiineae</taxon>
        <taxon>Mycenaceae</taxon>
        <taxon>Mycena</taxon>
    </lineage>
</organism>
<dbReference type="Proteomes" id="UP001218218">
    <property type="component" value="Unassembled WGS sequence"/>
</dbReference>
<name>A0AAD7E9N2_9AGAR</name>
<protein>
    <submittedName>
        <fullName evidence="2">Uncharacterized protein</fullName>
    </submittedName>
</protein>